<comment type="similarity">
    <text evidence="2 10">Belongs to the chloramphenicol acetyltransferase family.</text>
</comment>
<keyword evidence="6 9" id="KW-0046">Antibiotic resistance</keyword>
<sequence>MTAAPRPLDVASWPRREHFEHYLTAVPCSYALSVEVDAGAFVAALARSPRKTYLAQIWALATVVNRHDEFRMTLLADDRPAVWPVLHPSFTVFNPRRETFAAVWAPYDPDFAAFHAVAAPLLAEHADATAFRPQGSPPPNTFDVSSIPWVSFTSNTLAIENAWRHLAPIFTLGRYARRGDTTVLPLAVQIHHAAADGFHTARLIQEFSALLADPSWVDSRATPL</sequence>
<feature type="active site" description="Proton acceptor" evidence="8">
    <location>
        <position position="192"/>
    </location>
</feature>
<dbReference type="AlphaFoldDB" id="A0A6G7Y9X0"/>
<comment type="function">
    <text evidence="1 9">This enzyme is an effector of chloramphenicol resistance in bacteria.</text>
</comment>
<dbReference type="PANTHER" id="PTHR38474:SF2">
    <property type="entry name" value="CHLORAMPHENICOL ACETYLTRANSFERASE"/>
    <property type="match status" value="1"/>
</dbReference>
<keyword evidence="5 9" id="KW-0808">Transferase</keyword>
<dbReference type="InterPro" id="IPR018372">
    <property type="entry name" value="Chloramphenicol_AcTrfase_AS"/>
</dbReference>
<protein>
    <recommendedName>
        <fullName evidence="4 9">Chloramphenicol acetyltransferase</fullName>
        <ecNumber evidence="3 9">2.3.1.28</ecNumber>
    </recommendedName>
</protein>
<dbReference type="InterPro" id="IPR001707">
    <property type="entry name" value="Cmp_AcTrfase"/>
</dbReference>
<dbReference type="PROSITE" id="PS00100">
    <property type="entry name" value="CAT"/>
    <property type="match status" value="1"/>
</dbReference>
<dbReference type="GO" id="GO:0008811">
    <property type="term" value="F:chloramphenicol O-acetyltransferase activity"/>
    <property type="evidence" value="ECO:0007669"/>
    <property type="project" value="UniProtKB-EC"/>
</dbReference>
<evidence type="ECO:0000256" key="10">
    <source>
        <dbReference type="RuleBase" id="RU004156"/>
    </source>
</evidence>
<dbReference type="Proteomes" id="UP000501058">
    <property type="component" value="Chromosome"/>
</dbReference>
<evidence type="ECO:0000256" key="4">
    <source>
        <dbReference type="ARBA" id="ARBA00020291"/>
    </source>
</evidence>
<organism evidence="11 12">
    <name type="scientific">Propioniciclava coleopterorum</name>
    <dbReference type="NCBI Taxonomy" id="2714937"/>
    <lineage>
        <taxon>Bacteria</taxon>
        <taxon>Bacillati</taxon>
        <taxon>Actinomycetota</taxon>
        <taxon>Actinomycetes</taxon>
        <taxon>Propionibacteriales</taxon>
        <taxon>Propionibacteriaceae</taxon>
        <taxon>Propioniciclava</taxon>
    </lineage>
</organism>
<keyword evidence="12" id="KW-1185">Reference proteome</keyword>
<reference evidence="11 12" key="1">
    <citation type="submission" date="2020-03" db="EMBL/GenBank/DDBJ databases">
        <title>Propioniciclava sp. nov., isolated from Hydrophilus acuminatus.</title>
        <authorList>
            <person name="Hyun D.-W."/>
            <person name="Bae J.-W."/>
        </authorList>
    </citation>
    <scope>NUCLEOTIDE SEQUENCE [LARGE SCALE GENOMIC DNA]</scope>
    <source>
        <strain evidence="11 12">HDW11</strain>
    </source>
</reference>
<evidence type="ECO:0000256" key="9">
    <source>
        <dbReference type="RuleBase" id="RU000503"/>
    </source>
</evidence>
<dbReference type="Gene3D" id="3.30.559.10">
    <property type="entry name" value="Chloramphenicol acetyltransferase-like domain"/>
    <property type="match status" value="1"/>
</dbReference>
<dbReference type="EC" id="2.3.1.28" evidence="3 9"/>
<keyword evidence="7 9" id="KW-0012">Acyltransferase</keyword>
<dbReference type="SUPFAM" id="SSF52777">
    <property type="entry name" value="CoA-dependent acyltransferases"/>
    <property type="match status" value="1"/>
</dbReference>
<dbReference type="EMBL" id="CP049865">
    <property type="protein sequence ID" value="QIK73519.1"/>
    <property type="molecule type" value="Genomic_DNA"/>
</dbReference>
<dbReference type="SMART" id="SM01059">
    <property type="entry name" value="CAT"/>
    <property type="match status" value="1"/>
</dbReference>
<dbReference type="PIRSF" id="PIRSF000440">
    <property type="entry name" value="CAT"/>
    <property type="match status" value="1"/>
</dbReference>
<evidence type="ECO:0000256" key="8">
    <source>
        <dbReference type="PIRSR" id="PIRSR000440-1"/>
    </source>
</evidence>
<evidence type="ECO:0000313" key="12">
    <source>
        <dbReference type="Proteomes" id="UP000501058"/>
    </source>
</evidence>
<accession>A0A6G7Y9X0</accession>
<comment type="catalytic activity">
    <reaction evidence="9">
        <text>chloramphenicol + acetyl-CoA = chloramphenicol 3-acetate + CoA</text>
        <dbReference type="Rhea" id="RHEA:18421"/>
        <dbReference type="ChEBI" id="CHEBI:16730"/>
        <dbReference type="ChEBI" id="CHEBI:17698"/>
        <dbReference type="ChEBI" id="CHEBI:57287"/>
        <dbReference type="ChEBI" id="CHEBI:57288"/>
        <dbReference type="EC" id="2.3.1.28"/>
    </reaction>
</comment>
<evidence type="ECO:0000256" key="3">
    <source>
        <dbReference type="ARBA" id="ARBA00013235"/>
    </source>
</evidence>
<dbReference type="Pfam" id="PF00302">
    <property type="entry name" value="CAT"/>
    <property type="match status" value="1"/>
</dbReference>
<evidence type="ECO:0000256" key="7">
    <source>
        <dbReference type="ARBA" id="ARBA00023315"/>
    </source>
</evidence>
<dbReference type="PANTHER" id="PTHR38474">
    <property type="entry name" value="SLR0299 PROTEIN"/>
    <property type="match status" value="1"/>
</dbReference>
<evidence type="ECO:0000256" key="1">
    <source>
        <dbReference type="ARBA" id="ARBA00002150"/>
    </source>
</evidence>
<evidence type="ECO:0000313" key="11">
    <source>
        <dbReference type="EMBL" id="QIK73519.1"/>
    </source>
</evidence>
<dbReference type="GO" id="GO:0046677">
    <property type="term" value="P:response to antibiotic"/>
    <property type="evidence" value="ECO:0007669"/>
    <property type="project" value="UniProtKB-KW"/>
</dbReference>
<gene>
    <name evidence="11" type="ORF">G7070_16180</name>
</gene>
<dbReference type="RefSeq" id="WP_166234587.1">
    <property type="nucleotide sequence ID" value="NZ_CP049865.1"/>
</dbReference>
<evidence type="ECO:0000256" key="5">
    <source>
        <dbReference type="ARBA" id="ARBA00022679"/>
    </source>
</evidence>
<name>A0A6G7Y9X0_9ACTN</name>
<dbReference type="InterPro" id="IPR023213">
    <property type="entry name" value="CAT-like_dom_sf"/>
</dbReference>
<dbReference type="KEGG" id="prv:G7070_16180"/>
<evidence type="ECO:0000256" key="6">
    <source>
        <dbReference type="ARBA" id="ARBA00023251"/>
    </source>
</evidence>
<evidence type="ECO:0000256" key="2">
    <source>
        <dbReference type="ARBA" id="ARBA00010571"/>
    </source>
</evidence>
<proteinExistence type="inferred from homology"/>